<keyword evidence="3" id="KW-1185">Reference proteome</keyword>
<dbReference type="AlphaFoldDB" id="A0A4Z1KQC3"/>
<comment type="caution">
    <text evidence="2">The sequence shown here is derived from an EMBL/GenBank/DDBJ whole genome shotgun (WGS) entry which is preliminary data.</text>
</comment>
<reference evidence="2 3" key="1">
    <citation type="submission" date="2017-12" db="EMBL/GenBank/DDBJ databases">
        <title>Comparative genomics of Botrytis spp.</title>
        <authorList>
            <person name="Valero-Jimenez C.A."/>
            <person name="Tapia P."/>
            <person name="Veloso J."/>
            <person name="Silva-Moreno E."/>
            <person name="Staats M."/>
            <person name="Valdes J.H."/>
            <person name="Van Kan J.A.L."/>
        </authorList>
    </citation>
    <scope>NUCLEOTIDE SEQUENCE [LARGE SCALE GENOMIC DNA]</scope>
    <source>
        <strain evidence="2 3">MUCL3349</strain>
    </source>
</reference>
<protein>
    <submittedName>
        <fullName evidence="2">Uncharacterized protein</fullName>
    </submittedName>
</protein>
<organism evidence="2 3">
    <name type="scientific">Botrytis porri</name>
    <dbReference type="NCBI Taxonomy" id="87229"/>
    <lineage>
        <taxon>Eukaryota</taxon>
        <taxon>Fungi</taxon>
        <taxon>Dikarya</taxon>
        <taxon>Ascomycota</taxon>
        <taxon>Pezizomycotina</taxon>
        <taxon>Leotiomycetes</taxon>
        <taxon>Helotiales</taxon>
        <taxon>Sclerotiniaceae</taxon>
        <taxon>Botrytis</taxon>
    </lineage>
</organism>
<keyword evidence="1" id="KW-0732">Signal</keyword>
<feature type="signal peptide" evidence="1">
    <location>
        <begin position="1"/>
        <end position="19"/>
    </location>
</feature>
<gene>
    <name evidence="2" type="ORF">BPOR_0625g00080</name>
</gene>
<evidence type="ECO:0000313" key="3">
    <source>
        <dbReference type="Proteomes" id="UP000297280"/>
    </source>
</evidence>
<feature type="chain" id="PRO_5021257539" evidence="1">
    <location>
        <begin position="20"/>
        <end position="65"/>
    </location>
</feature>
<evidence type="ECO:0000313" key="2">
    <source>
        <dbReference type="EMBL" id="TGO83575.1"/>
    </source>
</evidence>
<sequence length="65" mass="7066">MITIKIILCTAICTSSVLAQKSASPNRTLWSIELASPVHFQNLMTTKGVISLAPHEATRLCLRSV</sequence>
<evidence type="ECO:0000256" key="1">
    <source>
        <dbReference type="SAM" id="SignalP"/>
    </source>
</evidence>
<accession>A0A4Z1KQC3</accession>
<dbReference type="EMBL" id="PQXO01000624">
    <property type="protein sequence ID" value="TGO83575.1"/>
    <property type="molecule type" value="Genomic_DNA"/>
</dbReference>
<dbReference type="Proteomes" id="UP000297280">
    <property type="component" value="Unassembled WGS sequence"/>
</dbReference>
<proteinExistence type="predicted"/>
<name>A0A4Z1KQC3_9HELO</name>